<organism evidence="2 3">
    <name type="scientific">Kingdonia uniflora</name>
    <dbReference type="NCBI Taxonomy" id="39325"/>
    <lineage>
        <taxon>Eukaryota</taxon>
        <taxon>Viridiplantae</taxon>
        <taxon>Streptophyta</taxon>
        <taxon>Embryophyta</taxon>
        <taxon>Tracheophyta</taxon>
        <taxon>Spermatophyta</taxon>
        <taxon>Magnoliopsida</taxon>
        <taxon>Ranunculales</taxon>
        <taxon>Circaeasteraceae</taxon>
        <taxon>Kingdonia</taxon>
    </lineage>
</organism>
<evidence type="ECO:0000256" key="1">
    <source>
        <dbReference type="SAM" id="MobiDB-lite"/>
    </source>
</evidence>
<dbReference type="OrthoDB" id="1915474at2759"/>
<keyword evidence="3" id="KW-1185">Reference proteome</keyword>
<proteinExistence type="predicted"/>
<dbReference type="Proteomes" id="UP000541444">
    <property type="component" value="Unassembled WGS sequence"/>
</dbReference>
<evidence type="ECO:0000313" key="2">
    <source>
        <dbReference type="EMBL" id="KAF6160502.1"/>
    </source>
</evidence>
<protein>
    <submittedName>
        <fullName evidence="2">Uncharacterized protein</fullName>
    </submittedName>
</protein>
<comment type="caution">
    <text evidence="2">The sequence shown here is derived from an EMBL/GenBank/DDBJ whole genome shotgun (WGS) entry which is preliminary data.</text>
</comment>
<feature type="compositionally biased region" description="Polar residues" evidence="1">
    <location>
        <begin position="74"/>
        <end position="84"/>
    </location>
</feature>
<name>A0A7J7N0H6_9MAGN</name>
<feature type="region of interest" description="Disordered" evidence="1">
    <location>
        <begin position="46"/>
        <end position="86"/>
    </location>
</feature>
<reference evidence="2 3" key="1">
    <citation type="journal article" date="2020" name="IScience">
        <title>Genome Sequencing of the Endangered Kingdonia uniflora (Circaeasteraceae, Ranunculales) Reveals Potential Mechanisms of Evolutionary Specialization.</title>
        <authorList>
            <person name="Sun Y."/>
            <person name="Deng T."/>
            <person name="Zhang A."/>
            <person name="Moore M.J."/>
            <person name="Landis J.B."/>
            <person name="Lin N."/>
            <person name="Zhang H."/>
            <person name="Zhang X."/>
            <person name="Huang J."/>
            <person name="Zhang X."/>
            <person name="Sun H."/>
            <person name="Wang H."/>
        </authorList>
    </citation>
    <scope>NUCLEOTIDE SEQUENCE [LARGE SCALE GENOMIC DNA]</scope>
    <source>
        <strain evidence="2">TB1705</strain>
        <tissue evidence="2">Leaf</tissue>
    </source>
</reference>
<sequence>MEVNQRPPMVVTNAVSWRSKGIRYIKNEVFLDGFTQEFAITELTESSNTKEDYEELESLPKSLSIERGGEGELPNNSSKDSTPTKPEIKFEKWQRITYPDAIHANAEWVPYSPTQAGVSAKIAQHLAESVGQKNYDNLEPCMIFYAARLVSILEA</sequence>
<dbReference type="EMBL" id="JACGCM010001165">
    <property type="protein sequence ID" value="KAF6160502.1"/>
    <property type="molecule type" value="Genomic_DNA"/>
</dbReference>
<accession>A0A7J7N0H6</accession>
<dbReference type="AlphaFoldDB" id="A0A7J7N0H6"/>
<evidence type="ECO:0000313" key="3">
    <source>
        <dbReference type="Proteomes" id="UP000541444"/>
    </source>
</evidence>
<gene>
    <name evidence="2" type="ORF">GIB67_019271</name>
</gene>